<evidence type="ECO:0000259" key="6">
    <source>
        <dbReference type="PROSITE" id="PS50815"/>
    </source>
</evidence>
<evidence type="ECO:0000256" key="1">
    <source>
        <dbReference type="ARBA" id="ARBA00004123"/>
    </source>
</evidence>
<dbReference type="InterPro" id="IPR051294">
    <property type="entry name" value="HORMA_MeioticProgression"/>
</dbReference>
<reference evidence="7 8" key="1">
    <citation type="journal article" date="2017" name="Curr. Biol.">
        <title>Genome architecture and evolution of a unichromosomal asexual nematode.</title>
        <authorList>
            <person name="Fradin H."/>
            <person name="Zegar C."/>
            <person name="Gutwein M."/>
            <person name="Lucas J."/>
            <person name="Kovtun M."/>
            <person name="Corcoran D."/>
            <person name="Baugh L.R."/>
            <person name="Kiontke K."/>
            <person name="Gunsalus K."/>
            <person name="Fitch D.H."/>
            <person name="Piano F."/>
        </authorList>
    </citation>
    <scope>NUCLEOTIDE SEQUENCE [LARGE SCALE GENOMIC DNA]</scope>
    <source>
        <strain evidence="7">PF1309</strain>
    </source>
</reference>
<organism evidence="7 8">
    <name type="scientific">Diploscapter pachys</name>
    <dbReference type="NCBI Taxonomy" id="2018661"/>
    <lineage>
        <taxon>Eukaryota</taxon>
        <taxon>Metazoa</taxon>
        <taxon>Ecdysozoa</taxon>
        <taxon>Nematoda</taxon>
        <taxon>Chromadorea</taxon>
        <taxon>Rhabditida</taxon>
        <taxon>Rhabditina</taxon>
        <taxon>Rhabditomorpha</taxon>
        <taxon>Rhabditoidea</taxon>
        <taxon>Rhabditidae</taxon>
        <taxon>Diploscapter</taxon>
    </lineage>
</organism>
<feature type="domain" description="HORMA" evidence="6">
    <location>
        <begin position="47"/>
        <end position="276"/>
    </location>
</feature>
<evidence type="ECO:0000256" key="4">
    <source>
        <dbReference type="ARBA" id="ARBA00023242"/>
    </source>
</evidence>
<evidence type="ECO:0000313" key="8">
    <source>
        <dbReference type="Proteomes" id="UP000218231"/>
    </source>
</evidence>
<dbReference type="PANTHER" id="PTHR48225">
    <property type="entry name" value="HORMA DOMAIN-CONTAINING PROTEIN 1"/>
    <property type="match status" value="1"/>
</dbReference>
<gene>
    <name evidence="7" type="ORF">WR25_16942</name>
</gene>
<sequence length="322" mass="36586">MAPRNNPPATVSMHGVSEASVANPALFHQITSKEWNAFFPSMMTNPDDSFKFISRCLCLTFSHIMESRYLMKPSYFKKRKIDGSIRAWMINTEEPLGRRLMEKLKGACDAIRKGYMDEFFLVVSQDKEKPDEAIEVYRWKMHYDQHGNVSAEFGMTEKEKDLTHKLARLEYKGAEQVRLSTIALIFAIRKLCRDTLKKLPPGCVSSFRMVCRPGLSSFGYLRSVSPDLPCETPSDYMAPGFHNSDTLYSFPEGADDVQSALVGSVRTGAHCFALSCESLLMNDAYDSELRIKEINDIVGLFHSHSNMCNVVNVRLRFSDQQK</sequence>
<dbReference type="InterPro" id="IPR036570">
    <property type="entry name" value="HORMA_dom_sf"/>
</dbReference>
<protein>
    <recommendedName>
        <fullName evidence="6">HORMA domain-containing protein</fullName>
    </recommendedName>
</protein>
<evidence type="ECO:0000256" key="3">
    <source>
        <dbReference type="ARBA" id="ARBA00022454"/>
    </source>
</evidence>
<dbReference type="InterPro" id="IPR003511">
    <property type="entry name" value="HORMA_dom"/>
</dbReference>
<accession>A0A2A2K8H9</accession>
<dbReference type="Pfam" id="PF02301">
    <property type="entry name" value="HORMA"/>
    <property type="match status" value="1"/>
</dbReference>
<dbReference type="AlphaFoldDB" id="A0A2A2K8H9"/>
<keyword evidence="4" id="KW-0539">Nucleus</keyword>
<dbReference type="SUPFAM" id="SSF56019">
    <property type="entry name" value="The spindle assembly checkpoint protein mad2"/>
    <property type="match status" value="1"/>
</dbReference>
<evidence type="ECO:0000313" key="7">
    <source>
        <dbReference type="EMBL" id="PAV70205.1"/>
    </source>
</evidence>
<dbReference type="OrthoDB" id="1928087at2759"/>
<evidence type="ECO:0000256" key="5">
    <source>
        <dbReference type="ARBA" id="ARBA00023254"/>
    </source>
</evidence>
<comment type="caution">
    <text evidence="7">The sequence shown here is derived from an EMBL/GenBank/DDBJ whole genome shotgun (WGS) entry which is preliminary data.</text>
</comment>
<proteinExistence type="predicted"/>
<dbReference type="Gene3D" id="3.30.900.10">
    <property type="entry name" value="HORMA domain"/>
    <property type="match status" value="1"/>
</dbReference>
<dbReference type="GO" id="GO:0005634">
    <property type="term" value="C:nucleus"/>
    <property type="evidence" value="ECO:0007669"/>
    <property type="project" value="UniProtKB-SubCell"/>
</dbReference>
<name>A0A2A2K8H9_9BILA</name>
<keyword evidence="3" id="KW-0158">Chromosome</keyword>
<keyword evidence="8" id="KW-1185">Reference proteome</keyword>
<dbReference type="Proteomes" id="UP000218231">
    <property type="component" value="Unassembled WGS sequence"/>
</dbReference>
<dbReference type="STRING" id="2018661.A0A2A2K8H9"/>
<dbReference type="GO" id="GO:0005694">
    <property type="term" value="C:chromosome"/>
    <property type="evidence" value="ECO:0007669"/>
    <property type="project" value="UniProtKB-SubCell"/>
</dbReference>
<dbReference type="PROSITE" id="PS50815">
    <property type="entry name" value="HORMA"/>
    <property type="match status" value="1"/>
</dbReference>
<dbReference type="GO" id="GO:0051321">
    <property type="term" value="P:meiotic cell cycle"/>
    <property type="evidence" value="ECO:0007669"/>
    <property type="project" value="UniProtKB-KW"/>
</dbReference>
<dbReference type="EMBL" id="LIAE01009334">
    <property type="protein sequence ID" value="PAV70205.1"/>
    <property type="molecule type" value="Genomic_DNA"/>
</dbReference>
<keyword evidence="5" id="KW-0469">Meiosis</keyword>
<evidence type="ECO:0000256" key="2">
    <source>
        <dbReference type="ARBA" id="ARBA00004286"/>
    </source>
</evidence>
<dbReference type="PANTHER" id="PTHR48225:SF7">
    <property type="entry name" value="MEIOSIS-SPECIFIC PROTEIN HOP1"/>
    <property type="match status" value="1"/>
</dbReference>
<comment type="subcellular location">
    <subcellularLocation>
        <location evidence="2">Chromosome</location>
    </subcellularLocation>
    <subcellularLocation>
        <location evidence="1">Nucleus</location>
    </subcellularLocation>
</comment>